<evidence type="ECO:0000313" key="8">
    <source>
        <dbReference type="Proteomes" id="UP001626550"/>
    </source>
</evidence>
<sequence>MANSSGHLISELFELYLKHLISLATGVFEGPSFSYGYGESSKFLLHANRGKPICLEDFLEKMLSEPGSPSLVWLTIFHRLALVENVTHNIKCQACQREPLIGLRYKCTKCVRYNLCQDCFWMGAITDFHTNAHDVKEYTAPTKSHTRQFGHTLRKLVRHSSSTVSSQFTDSSSSHYSSSPAVSSFEFAGPKAPATRFRPPAATMNAALMGQRNVMSPQLFYSPGGQLFSPQAMPMQRLFVNTNLPAMRMGQQMGAGFQPQPMHMPAQNPVFFSPQMALSSAHHSGAFLGNSAMSYMSGVPFSHGPMSPLLRYPVNSLPATAPTTSGPGPVSPDGSQLTGNTEPELHCGKISPHAVVKLPQSVVHRNDTDYLIINRPCLGRLYCDANLYENDICRPVRRRIQRPYSSYDRSCHRRSFLSDQLLTQPRGFFSFSKSINQFPQFPPIQQPQELTTDLADASEHHLISSYASKLFNYQNSDTTQSQPAGFPEQKS</sequence>
<dbReference type="Proteomes" id="UP001626550">
    <property type="component" value="Unassembled WGS sequence"/>
</dbReference>
<feature type="domain" description="ZZ-type" evidence="6">
    <location>
        <begin position="87"/>
        <end position="143"/>
    </location>
</feature>
<keyword evidence="8" id="KW-1185">Reference proteome</keyword>
<protein>
    <recommendedName>
        <fullName evidence="6">ZZ-type domain-containing protein</fullName>
    </recommendedName>
</protein>
<evidence type="ECO:0000256" key="3">
    <source>
        <dbReference type="ARBA" id="ARBA00022833"/>
    </source>
</evidence>
<dbReference type="Pfam" id="PF09069">
    <property type="entry name" value="EF-hand_3"/>
    <property type="match status" value="1"/>
</dbReference>
<dbReference type="InterPro" id="IPR000433">
    <property type="entry name" value="Znf_ZZ"/>
</dbReference>
<accession>A0ABD2QBW0</accession>
<evidence type="ECO:0000259" key="6">
    <source>
        <dbReference type="PROSITE" id="PS50135"/>
    </source>
</evidence>
<dbReference type="InterPro" id="IPR011992">
    <property type="entry name" value="EF-hand-dom_pair"/>
</dbReference>
<evidence type="ECO:0000256" key="4">
    <source>
        <dbReference type="PROSITE-ProRule" id="PRU00228"/>
    </source>
</evidence>
<dbReference type="Pfam" id="PF00569">
    <property type="entry name" value="ZZ"/>
    <property type="match status" value="1"/>
</dbReference>
<feature type="non-terminal residue" evidence="7">
    <location>
        <position position="491"/>
    </location>
</feature>
<feature type="region of interest" description="Disordered" evidence="5">
    <location>
        <begin position="318"/>
        <end position="343"/>
    </location>
</feature>
<proteinExistence type="predicted"/>
<evidence type="ECO:0000256" key="5">
    <source>
        <dbReference type="SAM" id="MobiDB-lite"/>
    </source>
</evidence>
<feature type="compositionally biased region" description="Low complexity" evidence="5">
    <location>
        <begin position="318"/>
        <end position="335"/>
    </location>
</feature>
<evidence type="ECO:0000256" key="1">
    <source>
        <dbReference type="ARBA" id="ARBA00022723"/>
    </source>
</evidence>
<evidence type="ECO:0000256" key="2">
    <source>
        <dbReference type="ARBA" id="ARBA00022771"/>
    </source>
</evidence>
<dbReference type="InterPro" id="IPR015154">
    <property type="entry name" value="EF-hand_dom_typ2"/>
</dbReference>
<dbReference type="InterPro" id="IPR043145">
    <property type="entry name" value="Znf_ZZ_sf"/>
</dbReference>
<dbReference type="PANTHER" id="PTHR12268:SF27">
    <property type="entry name" value="DYSTROBREVIN, ISOFORM F"/>
    <property type="match status" value="1"/>
</dbReference>
<reference evidence="7 8" key="1">
    <citation type="submission" date="2024-11" db="EMBL/GenBank/DDBJ databases">
        <title>Adaptive evolution of stress response genes in parasites aligns with host niche diversity.</title>
        <authorList>
            <person name="Hahn C."/>
            <person name="Resl P."/>
        </authorList>
    </citation>
    <scope>NUCLEOTIDE SEQUENCE [LARGE SCALE GENOMIC DNA]</scope>
    <source>
        <strain evidence="7">EGGRZ-B1_66</strain>
        <tissue evidence="7">Body</tissue>
    </source>
</reference>
<dbReference type="PANTHER" id="PTHR12268">
    <property type="entry name" value="E3 UBIQUITIN-PROTEIN LIGASE KCMF1"/>
    <property type="match status" value="1"/>
</dbReference>
<keyword evidence="1" id="KW-0479">Metal-binding</keyword>
<dbReference type="PROSITE" id="PS50135">
    <property type="entry name" value="ZF_ZZ_2"/>
    <property type="match status" value="1"/>
</dbReference>
<dbReference type="Gene3D" id="3.30.60.90">
    <property type="match status" value="1"/>
</dbReference>
<dbReference type="GO" id="GO:0008270">
    <property type="term" value="F:zinc ion binding"/>
    <property type="evidence" value="ECO:0007669"/>
    <property type="project" value="UniProtKB-KW"/>
</dbReference>
<gene>
    <name evidence="7" type="ORF">Ciccas_004471</name>
</gene>
<comment type="caution">
    <text evidence="7">The sequence shown here is derived from an EMBL/GenBank/DDBJ whole genome shotgun (WGS) entry which is preliminary data.</text>
</comment>
<name>A0ABD2QBW0_9PLAT</name>
<keyword evidence="3" id="KW-0862">Zinc</keyword>
<dbReference type="AlphaFoldDB" id="A0ABD2QBW0"/>
<dbReference type="SMART" id="SM00291">
    <property type="entry name" value="ZnF_ZZ"/>
    <property type="match status" value="1"/>
</dbReference>
<keyword evidence="2 4" id="KW-0863">Zinc-finger</keyword>
<dbReference type="SUPFAM" id="SSF57850">
    <property type="entry name" value="RING/U-box"/>
    <property type="match status" value="1"/>
</dbReference>
<organism evidence="7 8">
    <name type="scientific">Cichlidogyrus casuarinus</name>
    <dbReference type="NCBI Taxonomy" id="1844966"/>
    <lineage>
        <taxon>Eukaryota</taxon>
        <taxon>Metazoa</taxon>
        <taxon>Spiralia</taxon>
        <taxon>Lophotrochozoa</taxon>
        <taxon>Platyhelminthes</taxon>
        <taxon>Monogenea</taxon>
        <taxon>Monopisthocotylea</taxon>
        <taxon>Dactylogyridea</taxon>
        <taxon>Ancyrocephalidae</taxon>
        <taxon>Cichlidogyrus</taxon>
    </lineage>
</organism>
<dbReference type="InterPro" id="IPR050774">
    <property type="entry name" value="KCMF1/Dystrophin"/>
</dbReference>
<dbReference type="SUPFAM" id="SSF47473">
    <property type="entry name" value="EF-hand"/>
    <property type="match status" value="1"/>
</dbReference>
<evidence type="ECO:0000313" key="7">
    <source>
        <dbReference type="EMBL" id="KAL3316873.1"/>
    </source>
</evidence>
<dbReference type="EMBL" id="JBJKFK010000470">
    <property type="protein sequence ID" value="KAL3316873.1"/>
    <property type="molecule type" value="Genomic_DNA"/>
</dbReference>